<keyword evidence="3" id="KW-0238">DNA-binding</keyword>
<keyword evidence="4" id="KW-0804">Transcription</keyword>
<feature type="domain" description="MADS-box" evidence="8">
    <location>
        <begin position="1"/>
        <end position="37"/>
    </location>
</feature>
<dbReference type="Pfam" id="PF00319">
    <property type="entry name" value="SRF-TF"/>
    <property type="match status" value="1"/>
</dbReference>
<comment type="subcellular location">
    <subcellularLocation>
        <location evidence="1">Nucleus</location>
    </subcellularLocation>
</comment>
<name>Q9XGK2_GNEGN</name>
<evidence type="ECO:0000256" key="3">
    <source>
        <dbReference type="ARBA" id="ARBA00023125"/>
    </source>
</evidence>
<feature type="non-terminal residue" evidence="10">
    <location>
        <position position="1"/>
    </location>
</feature>
<keyword evidence="6" id="KW-0175">Coiled coil</keyword>
<dbReference type="InterPro" id="IPR002487">
    <property type="entry name" value="TF_Kbox"/>
</dbReference>
<dbReference type="Gene3D" id="3.40.1810.10">
    <property type="entry name" value="Transcription factor, MADS-box"/>
    <property type="match status" value="1"/>
</dbReference>
<evidence type="ECO:0000259" key="8">
    <source>
        <dbReference type="PROSITE" id="PS50066"/>
    </source>
</evidence>
<proteinExistence type="evidence at transcript level"/>
<organism evidence="10">
    <name type="scientific">Gnetum gnemon</name>
    <name type="common">Spanish joint-fir</name>
    <name type="synonym">Gnetum acutatum</name>
    <dbReference type="NCBI Taxonomy" id="3382"/>
    <lineage>
        <taxon>Eukaryota</taxon>
        <taxon>Viridiplantae</taxon>
        <taxon>Streptophyta</taxon>
        <taxon>Embryophyta</taxon>
        <taxon>Tracheophyta</taxon>
        <taxon>Spermatophyta</taxon>
        <taxon>Gnetopsida</taxon>
        <taxon>Gnetidae</taxon>
        <taxon>Gnetales</taxon>
        <taxon>Gnetaceae</taxon>
        <taxon>Gnetum</taxon>
    </lineage>
</organism>
<dbReference type="GO" id="GO:0003700">
    <property type="term" value="F:DNA-binding transcription factor activity"/>
    <property type="evidence" value="ECO:0007669"/>
    <property type="project" value="InterPro"/>
</dbReference>
<evidence type="ECO:0000256" key="6">
    <source>
        <dbReference type="SAM" id="Coils"/>
    </source>
</evidence>
<feature type="compositionally biased region" description="Polar residues" evidence="7">
    <location>
        <begin position="216"/>
        <end position="229"/>
    </location>
</feature>
<evidence type="ECO:0000256" key="5">
    <source>
        <dbReference type="ARBA" id="ARBA00023242"/>
    </source>
</evidence>
<feature type="coiled-coil region" evidence="6">
    <location>
        <begin position="62"/>
        <end position="159"/>
    </location>
</feature>
<evidence type="ECO:0000259" key="9">
    <source>
        <dbReference type="PROSITE" id="PS51297"/>
    </source>
</evidence>
<dbReference type="EMBL" id="AJ132211">
    <property type="protein sequence ID" value="CAB44451.1"/>
    <property type="molecule type" value="mRNA"/>
</dbReference>
<feature type="domain" description="K-box" evidence="9">
    <location>
        <begin position="62"/>
        <end position="159"/>
    </location>
</feature>
<dbReference type="SUPFAM" id="SSF55455">
    <property type="entry name" value="SRF-like"/>
    <property type="match status" value="1"/>
</dbReference>
<dbReference type="InterPro" id="IPR050142">
    <property type="entry name" value="MADS-box/MEF2_TF"/>
</dbReference>
<gene>
    <name evidence="10" type="primary">ggm5</name>
</gene>
<keyword evidence="5" id="KW-0539">Nucleus</keyword>
<reference evidence="10" key="1">
    <citation type="journal article" date="1999" name="Proc. Natl. Acad. Sci. U.S.A.">
        <title>MADS-box genes reveal that gnetophytes are more closely related to conifers than to flowering plants.</title>
        <authorList>
            <person name="Winter K.-U."/>
            <person name="Becker A."/>
            <person name="Muenster T."/>
            <person name="Kim J.T."/>
            <person name="Saedler H."/>
            <person name="Theissen G."/>
        </authorList>
    </citation>
    <scope>NUCLEOTIDE SEQUENCE</scope>
</reference>
<dbReference type="InterPro" id="IPR036879">
    <property type="entry name" value="TF_MADSbox_sf"/>
</dbReference>
<evidence type="ECO:0000313" key="10">
    <source>
        <dbReference type="EMBL" id="CAB44451.1"/>
    </source>
</evidence>
<dbReference type="PROSITE" id="PS51297">
    <property type="entry name" value="K_BOX"/>
    <property type="match status" value="1"/>
</dbReference>
<protein>
    <submittedName>
        <fullName evidence="10">Putative MADS domain transcription factor GGM5</fullName>
    </submittedName>
</protein>
<evidence type="ECO:0000256" key="7">
    <source>
        <dbReference type="SAM" id="MobiDB-lite"/>
    </source>
</evidence>
<dbReference type="GO" id="GO:0003677">
    <property type="term" value="F:DNA binding"/>
    <property type="evidence" value="ECO:0007669"/>
    <property type="project" value="UniProtKB-KW"/>
</dbReference>
<evidence type="ECO:0000256" key="2">
    <source>
        <dbReference type="ARBA" id="ARBA00023015"/>
    </source>
</evidence>
<dbReference type="Pfam" id="PF01486">
    <property type="entry name" value="K-box"/>
    <property type="match status" value="1"/>
</dbReference>
<dbReference type="GO" id="GO:0046983">
    <property type="term" value="F:protein dimerization activity"/>
    <property type="evidence" value="ECO:0007669"/>
    <property type="project" value="InterPro"/>
</dbReference>
<sequence length="241" mass="27704">RGGLLKKAHELSVLCDAEIALIIFSSTGKLFEFSSANMKDLLDKYNKYLDGSNSSPTECDNINNQIQEVSRLKLQIENLQLKQKHIMGEQLENLSFEELDQLEKQMEISMNRIKTKKDQSLFKRIEEIEVGNQNLAQENRNLLKENQSLRKQIEEARKGPITCNPRETTFLEIRPLQTRESLNSQTVPRLMPAHTSSLDESKTSRTSLHLGLFDSHAQSKPSQRSSSTEDLSRRQNAWMEE</sequence>
<dbReference type="InterPro" id="IPR002100">
    <property type="entry name" value="TF_MADSbox"/>
</dbReference>
<accession>Q9XGK2</accession>
<feature type="region of interest" description="Disordered" evidence="7">
    <location>
        <begin position="212"/>
        <end position="241"/>
    </location>
</feature>
<dbReference type="GO" id="GO:0005634">
    <property type="term" value="C:nucleus"/>
    <property type="evidence" value="ECO:0007669"/>
    <property type="project" value="UniProtKB-SubCell"/>
</dbReference>
<dbReference type="AlphaFoldDB" id="Q9XGK2"/>
<keyword evidence="2" id="KW-0805">Transcription regulation</keyword>
<dbReference type="PANTHER" id="PTHR48019">
    <property type="entry name" value="SERUM RESPONSE FACTOR HOMOLOG"/>
    <property type="match status" value="1"/>
</dbReference>
<dbReference type="SMART" id="SM00432">
    <property type="entry name" value="MADS"/>
    <property type="match status" value="1"/>
</dbReference>
<dbReference type="PROSITE" id="PS50066">
    <property type="entry name" value="MADS_BOX_2"/>
    <property type="match status" value="1"/>
</dbReference>
<evidence type="ECO:0000256" key="1">
    <source>
        <dbReference type="ARBA" id="ARBA00004123"/>
    </source>
</evidence>
<evidence type="ECO:0000256" key="4">
    <source>
        <dbReference type="ARBA" id="ARBA00023163"/>
    </source>
</evidence>